<reference evidence="8 9" key="1">
    <citation type="submission" date="2020-05" db="EMBL/GenBank/DDBJ databases">
        <title>MicrobeNet Type strains.</title>
        <authorList>
            <person name="Nicholson A.C."/>
        </authorList>
    </citation>
    <scope>NUCLEOTIDE SEQUENCE [LARGE SCALE GENOMIC DNA]</scope>
    <source>
        <strain evidence="8 9">JCM 14547</strain>
    </source>
</reference>
<keyword evidence="8" id="KW-0131">Cell cycle</keyword>
<dbReference type="SUPFAM" id="SSF52540">
    <property type="entry name" value="P-loop containing nucleoside triphosphate hydrolases"/>
    <property type="match status" value="3"/>
</dbReference>
<name>A0A849BSM4_9ACTN</name>
<evidence type="ECO:0000259" key="7">
    <source>
        <dbReference type="PROSITE" id="PS50901"/>
    </source>
</evidence>
<keyword evidence="6" id="KW-0472">Membrane</keyword>
<dbReference type="RefSeq" id="WP_171203614.1">
    <property type="nucleotide sequence ID" value="NZ_JABEMA010000201.1"/>
</dbReference>
<dbReference type="SMART" id="SM00382">
    <property type="entry name" value="AAA"/>
    <property type="match status" value="3"/>
</dbReference>
<evidence type="ECO:0000313" key="8">
    <source>
        <dbReference type="EMBL" id="NNH23822.1"/>
    </source>
</evidence>
<feature type="region of interest" description="Disordered" evidence="5">
    <location>
        <begin position="674"/>
        <end position="694"/>
    </location>
</feature>
<gene>
    <name evidence="8" type="ORF">HLB09_12110</name>
</gene>
<evidence type="ECO:0000256" key="4">
    <source>
        <dbReference type="SAM" id="Coils"/>
    </source>
</evidence>
<feature type="domain" description="FtsK" evidence="7">
    <location>
        <begin position="814"/>
        <end position="1013"/>
    </location>
</feature>
<evidence type="ECO:0000313" key="9">
    <source>
        <dbReference type="Proteomes" id="UP000555552"/>
    </source>
</evidence>
<evidence type="ECO:0000256" key="5">
    <source>
        <dbReference type="SAM" id="MobiDB-lite"/>
    </source>
</evidence>
<dbReference type="PANTHER" id="PTHR22683:SF1">
    <property type="entry name" value="TYPE VII SECRETION SYSTEM PROTEIN ESSC"/>
    <property type="match status" value="1"/>
</dbReference>
<dbReference type="InterPro" id="IPR027417">
    <property type="entry name" value="P-loop_NTPase"/>
</dbReference>
<keyword evidence="8" id="KW-0132">Cell division</keyword>
<feature type="domain" description="FtsK" evidence="7">
    <location>
        <begin position="450"/>
        <end position="643"/>
    </location>
</feature>
<feature type="binding site" evidence="3">
    <location>
        <begin position="469"/>
        <end position="476"/>
    </location>
    <ligand>
        <name>ATP</name>
        <dbReference type="ChEBI" id="CHEBI:30616"/>
    </ligand>
</feature>
<feature type="non-terminal residue" evidence="8">
    <location>
        <position position="1"/>
    </location>
</feature>
<dbReference type="GO" id="GO:0003677">
    <property type="term" value="F:DNA binding"/>
    <property type="evidence" value="ECO:0007669"/>
    <property type="project" value="InterPro"/>
</dbReference>
<dbReference type="GO" id="GO:0051301">
    <property type="term" value="P:cell division"/>
    <property type="evidence" value="ECO:0007669"/>
    <property type="project" value="UniProtKB-KW"/>
</dbReference>
<dbReference type="InterPro" id="IPR002543">
    <property type="entry name" value="FtsK_dom"/>
</dbReference>
<keyword evidence="4" id="KW-0175">Coiled coil</keyword>
<keyword evidence="6" id="KW-1133">Transmembrane helix</keyword>
<evidence type="ECO:0000256" key="6">
    <source>
        <dbReference type="SAM" id="Phobius"/>
    </source>
</evidence>
<dbReference type="Proteomes" id="UP000555552">
    <property type="component" value="Unassembled WGS sequence"/>
</dbReference>
<keyword evidence="1 3" id="KW-0547">Nucleotide-binding</keyword>
<sequence>PADARPARDHPGLDLGRPPRLLPPVRERVFTLPRPPGERVKRPLPWVMVLAPALMVVPMALILGNPRWLFFAILSPLMALANWASDRRGARKRYLDDVARFERETAEVEERVAAAQALEVADRRRRSPDAAALLLTALGPGRRLWERRRPDPDALVLRLGLADVPGEVVVREPGFLTSDEPPAPREVRGVPVEIDVRAAGVVGVAGADGLAAAVGRWLVGQAAVLHSPRDLSVVLLTGADGRSDWEWLRWLPHARASGAAGGGAAADEGPVQLGHDASTVGARLAELGRLVEARAASRPRHGAWTPPGPDVLVVLDGARRLRALPGVVGLLRDGPGVGVHVLCLEDEVRTLPEECRAVVVVREDALSLSRPRADPVDGALPDLVDDGWAPRVARALAPLRDTTPDVEESGVPASARLLDCLGLDRPDGADVLARWRREGRTTRAVLGVGYDGVAAVDLRRDGPHALVAGTTGAGKSELLQTLVASLALANRPDALAFVLVDYKGGSAFAACSRLPHVVGMVTDLDEHLVSRALASLTAELRRREHVLGAAGAKDLEDYWRLADRDPAMVAVPRLVLVIDEFASLVAELPDFVKGLVSVAQRGRSLGIHLVLATQRPSGVVSGEIRANTNLRICLRVTDEVESRDVVDAPDAAHISAATPGRAYVRTGSSSLLPVQAGRVGGRRPGSSGPAVPLEPLVSPLPWEALGGPLPRRPAATGPEVEEDATDLADVVAAVGDAARRLGAPAVPSPWLPALPEVVATDALRDAGAGVEDPDATTPLDPVALEGLDGDADAAAAAGPEGAGWALEDHPGRQAQRVRRFALGGSGHLYVVGGARTGRTTALRTLVAGLVEQTGAGDLHVHALDCGSGGLLPLADLPHAGAVVQRTQTERVERLLRRLVGEVARRQEVLAAGGYADVREQRAAVDAGLDDGPRLPYVLLVLDRWEGFLPVLGEMDGGRLAEEVQQLLREGASAGLHLLVSGDRSLLSGRMGALVEHKLVLRLPDRSDYVLAGLRTSQVPTALPPGRGIWSDTAVEAQVAVLPGPTDGAGQADAVRGLARRLAEREADVPASARAPRLEALPARLHLDAALAGAGPLEARPPLWVPLGVGGDDLDLLGVDLSSSPVAVVAGPPRSGRTAVLRAAAAVAGRRGLGLLALAPRGGGDLVDDVRRLGGAALSGGEVPLEALVEALRAVPGPGLVLVDDAEALREGPLAPALAALVRQARDRSLGVLVAGAAAELSTGLTGWVVEARRSRQGLLLSPTTLVDGDAVGARLQRSQLAPRVQPGRGLLAAGGGLVPVQAPWVEPSPATADR</sequence>
<keyword evidence="2 3" id="KW-0067">ATP-binding</keyword>
<evidence type="ECO:0000256" key="1">
    <source>
        <dbReference type="ARBA" id="ARBA00022741"/>
    </source>
</evidence>
<organism evidence="8 9">
    <name type="scientific">Pseudokineococcus marinus</name>
    <dbReference type="NCBI Taxonomy" id="351215"/>
    <lineage>
        <taxon>Bacteria</taxon>
        <taxon>Bacillati</taxon>
        <taxon>Actinomycetota</taxon>
        <taxon>Actinomycetes</taxon>
        <taxon>Kineosporiales</taxon>
        <taxon>Kineosporiaceae</taxon>
        <taxon>Pseudokineococcus</taxon>
    </lineage>
</organism>
<feature type="transmembrane region" description="Helical" evidence="6">
    <location>
        <begin position="44"/>
        <end position="62"/>
    </location>
</feature>
<dbReference type="EMBL" id="JABEMA010000201">
    <property type="protein sequence ID" value="NNH23822.1"/>
    <property type="molecule type" value="Genomic_DNA"/>
</dbReference>
<dbReference type="PANTHER" id="PTHR22683">
    <property type="entry name" value="SPORULATION PROTEIN RELATED"/>
    <property type="match status" value="1"/>
</dbReference>
<dbReference type="InterPro" id="IPR050206">
    <property type="entry name" value="FtsK/SpoIIIE/SftA"/>
</dbReference>
<dbReference type="InterPro" id="IPR003593">
    <property type="entry name" value="AAA+_ATPase"/>
</dbReference>
<proteinExistence type="predicted"/>
<keyword evidence="9" id="KW-1185">Reference proteome</keyword>
<accession>A0A849BSM4</accession>
<feature type="binding site" evidence="3">
    <location>
        <begin position="832"/>
        <end position="839"/>
    </location>
    <ligand>
        <name>ATP</name>
        <dbReference type="ChEBI" id="CHEBI:30616"/>
    </ligand>
</feature>
<keyword evidence="6" id="KW-0812">Transmembrane</keyword>
<dbReference type="Pfam" id="PF01580">
    <property type="entry name" value="FtsK_SpoIIIE"/>
    <property type="match status" value="2"/>
</dbReference>
<evidence type="ECO:0000256" key="2">
    <source>
        <dbReference type="ARBA" id="ARBA00022840"/>
    </source>
</evidence>
<dbReference type="PROSITE" id="PS50901">
    <property type="entry name" value="FTSK"/>
    <property type="match status" value="2"/>
</dbReference>
<dbReference type="CDD" id="cd01127">
    <property type="entry name" value="TrwB_TraG_TraD_VirD4"/>
    <property type="match status" value="1"/>
</dbReference>
<feature type="coiled-coil region" evidence="4">
    <location>
        <begin position="91"/>
        <end position="118"/>
    </location>
</feature>
<dbReference type="Gene3D" id="3.40.50.300">
    <property type="entry name" value="P-loop containing nucleotide triphosphate hydrolases"/>
    <property type="match status" value="4"/>
</dbReference>
<protein>
    <submittedName>
        <fullName evidence="8">Cell division protein FtsK</fullName>
    </submittedName>
</protein>
<dbReference type="GO" id="GO:0005524">
    <property type="term" value="F:ATP binding"/>
    <property type="evidence" value="ECO:0007669"/>
    <property type="project" value="UniProtKB-UniRule"/>
</dbReference>
<evidence type="ECO:0000256" key="3">
    <source>
        <dbReference type="PROSITE-ProRule" id="PRU00289"/>
    </source>
</evidence>
<comment type="caution">
    <text evidence="8">The sequence shown here is derived from an EMBL/GenBank/DDBJ whole genome shotgun (WGS) entry which is preliminary data.</text>
</comment>